<keyword evidence="8" id="KW-1185">Reference proteome</keyword>
<evidence type="ECO:0000256" key="1">
    <source>
        <dbReference type="ARBA" id="ARBA00004613"/>
    </source>
</evidence>
<comment type="subcellular location">
    <subcellularLocation>
        <location evidence="1 6">Secreted</location>
    </subcellularLocation>
</comment>
<evidence type="ECO:0000313" key="7">
    <source>
        <dbReference type="EMBL" id="KAE9612734.1"/>
    </source>
</evidence>
<reference evidence="8" key="1">
    <citation type="journal article" date="2020" name="Nat. Commun.">
        <title>Genome sequence of the cluster root forming white lupin.</title>
        <authorList>
            <person name="Hufnagel B."/>
            <person name="Marques A."/>
            <person name="Soriano A."/>
            <person name="Marques L."/>
            <person name="Divol F."/>
            <person name="Doumas P."/>
            <person name="Sallet E."/>
            <person name="Mancinotti D."/>
            <person name="Carrere S."/>
            <person name="Marande W."/>
            <person name="Arribat S."/>
            <person name="Keller J."/>
            <person name="Huneau C."/>
            <person name="Blein T."/>
            <person name="Aime D."/>
            <person name="Laguerre M."/>
            <person name="Taylor J."/>
            <person name="Schubert V."/>
            <person name="Nelson M."/>
            <person name="Geu-Flores F."/>
            <person name="Crespi M."/>
            <person name="Gallardo-Guerrero K."/>
            <person name="Delaux P.-M."/>
            <person name="Salse J."/>
            <person name="Berges H."/>
            <person name="Guyot R."/>
            <person name="Gouzy J."/>
            <person name="Peret B."/>
        </authorList>
    </citation>
    <scope>NUCLEOTIDE SEQUENCE [LARGE SCALE GENOMIC DNA]</scope>
    <source>
        <strain evidence="8">cv. Amiga</strain>
    </source>
</reference>
<dbReference type="EMBL" id="WOCE01000006">
    <property type="protein sequence ID" value="KAE9612734.1"/>
    <property type="molecule type" value="Genomic_DNA"/>
</dbReference>
<name>A0A6A4QHN5_LUPAL</name>
<dbReference type="GO" id="GO:0060320">
    <property type="term" value="P:rejection of self pollen"/>
    <property type="evidence" value="ECO:0007669"/>
    <property type="project" value="UniProtKB-KW"/>
</dbReference>
<protein>
    <recommendedName>
        <fullName evidence="6">S-protein homolog</fullName>
    </recommendedName>
</protein>
<dbReference type="PANTHER" id="PTHR31232">
    <property type="match status" value="1"/>
</dbReference>
<comment type="caution">
    <text evidence="7">The sequence shown here is derived from an EMBL/GenBank/DDBJ whole genome shotgun (WGS) entry which is preliminary data.</text>
</comment>
<organism evidence="7 8">
    <name type="scientific">Lupinus albus</name>
    <name type="common">White lupine</name>
    <name type="synonym">Lupinus termis</name>
    <dbReference type="NCBI Taxonomy" id="3870"/>
    <lineage>
        <taxon>Eukaryota</taxon>
        <taxon>Viridiplantae</taxon>
        <taxon>Streptophyta</taxon>
        <taxon>Embryophyta</taxon>
        <taxon>Tracheophyta</taxon>
        <taxon>Spermatophyta</taxon>
        <taxon>Magnoliopsida</taxon>
        <taxon>eudicotyledons</taxon>
        <taxon>Gunneridae</taxon>
        <taxon>Pentapetalae</taxon>
        <taxon>rosids</taxon>
        <taxon>fabids</taxon>
        <taxon>Fabales</taxon>
        <taxon>Fabaceae</taxon>
        <taxon>Papilionoideae</taxon>
        <taxon>50 kb inversion clade</taxon>
        <taxon>genistoids sensu lato</taxon>
        <taxon>core genistoids</taxon>
        <taxon>Genisteae</taxon>
        <taxon>Lupinus</taxon>
    </lineage>
</organism>
<dbReference type="AlphaFoldDB" id="A0A6A4QHN5"/>
<evidence type="ECO:0000256" key="4">
    <source>
        <dbReference type="ARBA" id="ARBA00022525"/>
    </source>
</evidence>
<evidence type="ECO:0000256" key="6">
    <source>
        <dbReference type="RuleBase" id="RU367044"/>
    </source>
</evidence>
<dbReference type="GO" id="GO:0005576">
    <property type="term" value="C:extracellular region"/>
    <property type="evidence" value="ECO:0007669"/>
    <property type="project" value="UniProtKB-SubCell"/>
</dbReference>
<dbReference type="InterPro" id="IPR010264">
    <property type="entry name" value="Self-incomp_S1"/>
</dbReference>
<accession>A0A6A4QHN5</accession>
<dbReference type="OrthoDB" id="1741532at2759"/>
<dbReference type="Proteomes" id="UP000447434">
    <property type="component" value="Chromosome 6"/>
</dbReference>
<evidence type="ECO:0000256" key="2">
    <source>
        <dbReference type="ARBA" id="ARBA00005581"/>
    </source>
</evidence>
<evidence type="ECO:0000313" key="8">
    <source>
        <dbReference type="Proteomes" id="UP000447434"/>
    </source>
</evidence>
<evidence type="ECO:0000256" key="5">
    <source>
        <dbReference type="ARBA" id="ARBA00022729"/>
    </source>
</evidence>
<comment type="similarity">
    <text evidence="2 6">Belongs to the plant self-incompatibility (S1) protein family.</text>
</comment>
<dbReference type="Pfam" id="PF05938">
    <property type="entry name" value="Self-incomp_S1"/>
    <property type="match status" value="1"/>
</dbReference>
<proteinExistence type="inferred from homology"/>
<feature type="chain" id="PRO_5025708023" description="S-protein homolog" evidence="6">
    <location>
        <begin position="32"/>
        <end position="139"/>
    </location>
</feature>
<dbReference type="PANTHER" id="PTHR31232:SF43">
    <property type="entry name" value="S-PROTEIN HOMOLOG 29-RELATED"/>
    <property type="match status" value="1"/>
</dbReference>
<keyword evidence="3 6" id="KW-0713">Self-incompatibility</keyword>
<keyword evidence="5 6" id="KW-0732">Signal</keyword>
<evidence type="ECO:0000256" key="3">
    <source>
        <dbReference type="ARBA" id="ARBA00022471"/>
    </source>
</evidence>
<sequence>MDAILGNKNMVLLMSLTIFVTLQMMVGVVSGGFFENTKITLTNKLPQPVSMHCKDAITDDGPQILVPGEGHRFKFFKAPFIKYIWSCTFQWNGKVHEYDIYDSRRDNCFEYDCYWLIAENGPCQIVHSLNDSPVCFSWN</sequence>
<gene>
    <name evidence="7" type="ORF">Lalb_Chr06g0176201</name>
</gene>
<feature type="signal peptide" evidence="6">
    <location>
        <begin position="1"/>
        <end position="31"/>
    </location>
</feature>
<keyword evidence="4 6" id="KW-0964">Secreted</keyword>